<comment type="caution">
    <text evidence="1">The sequence shown here is derived from an EMBL/GenBank/DDBJ whole genome shotgun (WGS) entry which is preliminary data.</text>
</comment>
<dbReference type="RefSeq" id="WP_271314575.1">
    <property type="nucleotide sequence ID" value="NZ_JABXJJ020000002.1"/>
</dbReference>
<evidence type="ECO:0000313" key="1">
    <source>
        <dbReference type="EMBL" id="MDI5968212.1"/>
    </source>
</evidence>
<dbReference type="AlphaFoldDB" id="A0AA90H4Y7"/>
<dbReference type="EMBL" id="JABXJJ020000002">
    <property type="protein sequence ID" value="MDI5968212.1"/>
    <property type="molecule type" value="Genomic_DNA"/>
</dbReference>
<name>A0AA90H4Y7_9ACTN</name>
<accession>A0AA90H4Y7</accession>
<gene>
    <name evidence="1" type="ORF">POF50_002425</name>
</gene>
<protein>
    <submittedName>
        <fullName evidence="1">Uncharacterized protein</fullName>
    </submittedName>
</protein>
<sequence>MAILRATQKAQVIEKLSQAAPAGETFIACVHAETGPSPWLNTLFERIPFVGLIVALTRRFYFLTLTNTSVVVNSASRWTNRPGEIVAVFPRHAMPVGRIKRATLWSSMYVQFPGEAKATRLNIHRYWRDELDQLIASFPATAFPADAVQAAAGL</sequence>
<proteinExistence type="predicted"/>
<reference evidence="1" key="1">
    <citation type="submission" date="2023-05" db="EMBL/GenBank/DDBJ databases">
        <title>Streptantibioticus silvisoli sp. nov., acidotolerant actinomycetes 1 from pine litter.</title>
        <authorList>
            <person name="Swiecimska M."/>
            <person name="Golinska P."/>
            <person name="Sangal V."/>
            <person name="Wachnowicz B."/>
            <person name="Goodfellow M."/>
        </authorList>
    </citation>
    <scope>NUCLEOTIDE SEQUENCE</scope>
    <source>
        <strain evidence="1">SL13</strain>
    </source>
</reference>
<organism evidence="1">
    <name type="scientific">Streptantibioticus silvisoli</name>
    <dbReference type="NCBI Taxonomy" id="2705255"/>
    <lineage>
        <taxon>Bacteria</taxon>
        <taxon>Bacillati</taxon>
        <taxon>Actinomycetota</taxon>
        <taxon>Actinomycetes</taxon>
        <taxon>Kitasatosporales</taxon>
        <taxon>Streptomycetaceae</taxon>
        <taxon>Streptantibioticus</taxon>
    </lineage>
</organism>